<dbReference type="EMBL" id="BOQL01000028">
    <property type="protein sequence ID" value="GIM69712.1"/>
    <property type="molecule type" value="Genomic_DNA"/>
</dbReference>
<keyword evidence="4" id="KW-1185">Reference proteome</keyword>
<evidence type="ECO:0000313" key="3">
    <source>
        <dbReference type="EMBL" id="GIM69712.1"/>
    </source>
</evidence>
<keyword evidence="2" id="KW-1133">Transmembrane helix</keyword>
<comment type="caution">
    <text evidence="3">The sequence shown here is derived from an EMBL/GenBank/DDBJ whole genome shotgun (WGS) entry which is preliminary data.</text>
</comment>
<sequence>MKGLWTPAWIARHILALVLVAGFLALGWWQFSRATGGNSLSWGYTFEWPVFAAFVVFIWYREVQQERRAARAAEEDAPAEPQSEPEQPSVPRQDAPVTVRRPVRVPVAPVAPAEDDPELAAYNDYLSWLAAHPGARPGDYPGRRTSAG</sequence>
<dbReference type="RefSeq" id="WP_212989716.1">
    <property type="nucleotide sequence ID" value="NZ_BAABEA010000039.1"/>
</dbReference>
<gene>
    <name evidence="3" type="ORF">Aau02nite_37430</name>
</gene>
<proteinExistence type="predicted"/>
<feature type="region of interest" description="Disordered" evidence="1">
    <location>
        <begin position="70"/>
        <end position="101"/>
    </location>
</feature>
<dbReference type="Proteomes" id="UP000681340">
    <property type="component" value="Unassembled WGS sequence"/>
</dbReference>
<organism evidence="3 4">
    <name type="scientific">Actinoplanes auranticolor</name>
    <dbReference type="NCBI Taxonomy" id="47988"/>
    <lineage>
        <taxon>Bacteria</taxon>
        <taxon>Bacillati</taxon>
        <taxon>Actinomycetota</taxon>
        <taxon>Actinomycetes</taxon>
        <taxon>Micromonosporales</taxon>
        <taxon>Micromonosporaceae</taxon>
        <taxon>Actinoplanes</taxon>
    </lineage>
</organism>
<evidence type="ECO:0000256" key="2">
    <source>
        <dbReference type="SAM" id="Phobius"/>
    </source>
</evidence>
<feature type="compositionally biased region" description="Low complexity" evidence="1">
    <location>
        <begin position="79"/>
        <end position="101"/>
    </location>
</feature>
<evidence type="ECO:0000313" key="4">
    <source>
        <dbReference type="Proteomes" id="UP000681340"/>
    </source>
</evidence>
<keyword evidence="2" id="KW-0812">Transmembrane</keyword>
<accession>A0A919SC63</accession>
<reference evidence="3" key="1">
    <citation type="submission" date="2021-03" db="EMBL/GenBank/DDBJ databases">
        <title>Whole genome shotgun sequence of Actinoplanes auranticolor NBRC 12245.</title>
        <authorList>
            <person name="Komaki H."/>
            <person name="Tamura T."/>
        </authorList>
    </citation>
    <scope>NUCLEOTIDE SEQUENCE</scope>
    <source>
        <strain evidence="3">NBRC 12245</strain>
    </source>
</reference>
<dbReference type="AlphaFoldDB" id="A0A919SC63"/>
<evidence type="ECO:0000256" key="1">
    <source>
        <dbReference type="SAM" id="MobiDB-lite"/>
    </source>
</evidence>
<keyword evidence="2" id="KW-0472">Membrane</keyword>
<feature type="transmembrane region" description="Helical" evidence="2">
    <location>
        <begin position="41"/>
        <end position="60"/>
    </location>
</feature>
<name>A0A919SC63_9ACTN</name>
<protein>
    <recommendedName>
        <fullName evidence="5">DNA-binding transcriptional regulator of glucitol operon</fullName>
    </recommendedName>
</protein>
<evidence type="ECO:0008006" key="5">
    <source>
        <dbReference type="Google" id="ProtNLM"/>
    </source>
</evidence>
<feature type="transmembrane region" description="Helical" evidence="2">
    <location>
        <begin position="9"/>
        <end position="29"/>
    </location>
</feature>